<name>A0A1R1YBX7_9FUNG</name>
<accession>A0A1R1YBX7</accession>
<dbReference type="AlphaFoldDB" id="A0A1R1YBX7"/>
<protein>
    <submittedName>
        <fullName evidence="1">Uncharacterized protein</fullName>
    </submittedName>
</protein>
<proteinExistence type="predicted"/>
<comment type="caution">
    <text evidence="1">The sequence shown here is derived from an EMBL/GenBank/DDBJ whole genome shotgun (WGS) entry which is preliminary data.</text>
</comment>
<gene>
    <name evidence="1" type="ORF">AYI69_g4649</name>
</gene>
<dbReference type="Proteomes" id="UP000187429">
    <property type="component" value="Unassembled WGS sequence"/>
</dbReference>
<sequence length="95" mass="10786">MYACSEATENTKFQCIGTLLLQKLNSICKEARGYEIDKLAKKFGETMEPLYIKGIKASVEISAVHTEPSRCSIKIKISKRILVIQENVHQNRKEV</sequence>
<evidence type="ECO:0000313" key="2">
    <source>
        <dbReference type="Proteomes" id="UP000187429"/>
    </source>
</evidence>
<evidence type="ECO:0000313" key="1">
    <source>
        <dbReference type="EMBL" id="OMJ24403.1"/>
    </source>
</evidence>
<keyword evidence="2" id="KW-1185">Reference proteome</keyword>
<organism evidence="1 2">
    <name type="scientific">Smittium culicis</name>
    <dbReference type="NCBI Taxonomy" id="133412"/>
    <lineage>
        <taxon>Eukaryota</taxon>
        <taxon>Fungi</taxon>
        <taxon>Fungi incertae sedis</taxon>
        <taxon>Zoopagomycota</taxon>
        <taxon>Kickxellomycotina</taxon>
        <taxon>Harpellomycetes</taxon>
        <taxon>Harpellales</taxon>
        <taxon>Legeriomycetaceae</taxon>
        <taxon>Smittium</taxon>
    </lineage>
</organism>
<reference evidence="2" key="1">
    <citation type="submission" date="2017-01" db="EMBL/GenBank/DDBJ databases">
        <authorList>
            <person name="Wang Y."/>
            <person name="White M."/>
            <person name="Kvist S."/>
            <person name="Moncalvo J.-M."/>
        </authorList>
    </citation>
    <scope>NUCLEOTIDE SEQUENCE [LARGE SCALE GENOMIC DNA]</scope>
    <source>
        <strain evidence="2">ID-206-W2</strain>
    </source>
</reference>
<dbReference type="EMBL" id="LSSM01001833">
    <property type="protein sequence ID" value="OMJ24403.1"/>
    <property type="molecule type" value="Genomic_DNA"/>
</dbReference>